<sequence length="166" mass="18725">MSTPVLINTLEFVEQSLEIHDKIRASDLPRVQEVLFSGRGDVEYRLVGSRGSRGKFYLQLDLRGTLGLMCQRCLNGLDYPFEIVRRFELVKDESDIPDSDLDDDDVDYLVIEPRLNVTDLVEEEVLLALPMSLRHEDGCSSGDGAPKERKPNPFQVLEGLKTGNKS</sequence>
<keyword evidence="8" id="KW-1185">Reference proteome</keyword>
<dbReference type="Proteomes" id="UP000245081">
    <property type="component" value="Unassembled WGS sequence"/>
</dbReference>
<evidence type="ECO:0000256" key="1">
    <source>
        <dbReference type="ARBA" id="ARBA00002868"/>
    </source>
</evidence>
<gene>
    <name evidence="7" type="ORF">NMK_0569</name>
</gene>
<dbReference type="RefSeq" id="WP_146187123.1">
    <property type="nucleotide sequence ID" value="NZ_BDOQ01000002.1"/>
</dbReference>
<protein>
    <recommendedName>
        <fullName evidence="3">Large ribosomal RNA subunit accumulation protein YceD</fullName>
    </recommendedName>
    <alternativeName>
        <fullName evidence="5">23S rRNA accumulation protein YceD</fullName>
    </alternativeName>
</protein>
<dbReference type="GO" id="GO:0005829">
    <property type="term" value="C:cytosol"/>
    <property type="evidence" value="ECO:0007669"/>
    <property type="project" value="TreeGrafter"/>
</dbReference>
<comment type="similarity">
    <text evidence="2">Belongs to the DUF177 domain family.</text>
</comment>
<evidence type="ECO:0000256" key="5">
    <source>
        <dbReference type="ARBA" id="ARBA00031841"/>
    </source>
</evidence>
<name>A0A2R5F8N8_9PROT</name>
<organism evidence="7 8">
    <name type="scientific">Novimethylophilus kurashikiensis</name>
    <dbReference type="NCBI Taxonomy" id="1825523"/>
    <lineage>
        <taxon>Bacteria</taxon>
        <taxon>Pseudomonadati</taxon>
        <taxon>Pseudomonadota</taxon>
        <taxon>Betaproteobacteria</taxon>
        <taxon>Nitrosomonadales</taxon>
        <taxon>Methylophilaceae</taxon>
        <taxon>Novimethylophilus</taxon>
    </lineage>
</organism>
<dbReference type="InterPro" id="IPR039255">
    <property type="entry name" value="YceD_bac"/>
</dbReference>
<proteinExistence type="inferred from homology"/>
<dbReference type="Pfam" id="PF02620">
    <property type="entry name" value="YceD"/>
    <property type="match status" value="1"/>
</dbReference>
<dbReference type="AlphaFoldDB" id="A0A2R5F8N8"/>
<comment type="function">
    <text evidence="1">Plays a role in synthesis, processing and/or stability of 23S rRNA.</text>
</comment>
<feature type="region of interest" description="Disordered" evidence="6">
    <location>
        <begin position="137"/>
        <end position="166"/>
    </location>
</feature>
<dbReference type="PANTHER" id="PTHR38099:SF1">
    <property type="entry name" value="LARGE RIBOSOMAL RNA SUBUNIT ACCUMULATION PROTEIN YCED"/>
    <property type="match status" value="1"/>
</dbReference>
<evidence type="ECO:0000256" key="3">
    <source>
        <dbReference type="ARBA" id="ARBA00015716"/>
    </source>
</evidence>
<evidence type="ECO:0000313" key="7">
    <source>
        <dbReference type="EMBL" id="GBG13031.1"/>
    </source>
</evidence>
<reference evidence="7 8" key="1">
    <citation type="journal article" date="2018" name="Environ. Microbiol.">
        <title>Isolation and genomic characterization of Novimethylophilus kurashikiensis gen. nov. sp. nov., a new lanthanide-dependent methylotrophic species of Methylophilaceae.</title>
        <authorList>
            <person name="Lv H."/>
            <person name="Sahin N."/>
            <person name="Tani A."/>
        </authorList>
    </citation>
    <scope>NUCLEOTIDE SEQUENCE [LARGE SCALE GENOMIC DNA]</scope>
    <source>
        <strain evidence="7 8">La2-4</strain>
    </source>
</reference>
<dbReference type="OrthoDB" id="5297600at2"/>
<keyword evidence="4" id="KW-0690">Ribosome biogenesis</keyword>
<dbReference type="PANTHER" id="PTHR38099">
    <property type="entry name" value="LARGE RIBOSOMAL RNA SUBUNIT ACCUMULATION PROTEIN YCED"/>
    <property type="match status" value="1"/>
</dbReference>
<comment type="caution">
    <text evidence="7">The sequence shown here is derived from an EMBL/GenBank/DDBJ whole genome shotgun (WGS) entry which is preliminary data.</text>
</comment>
<evidence type="ECO:0000256" key="4">
    <source>
        <dbReference type="ARBA" id="ARBA00022517"/>
    </source>
</evidence>
<dbReference type="EMBL" id="BDOQ01000002">
    <property type="protein sequence ID" value="GBG13031.1"/>
    <property type="molecule type" value="Genomic_DNA"/>
</dbReference>
<accession>A0A2R5F8N8</accession>
<dbReference type="GO" id="GO:0042254">
    <property type="term" value="P:ribosome biogenesis"/>
    <property type="evidence" value="ECO:0007669"/>
    <property type="project" value="UniProtKB-KW"/>
</dbReference>
<evidence type="ECO:0000256" key="6">
    <source>
        <dbReference type="SAM" id="MobiDB-lite"/>
    </source>
</evidence>
<dbReference type="InterPro" id="IPR003772">
    <property type="entry name" value="YceD"/>
</dbReference>
<evidence type="ECO:0000256" key="2">
    <source>
        <dbReference type="ARBA" id="ARBA00010740"/>
    </source>
</evidence>
<evidence type="ECO:0000313" key="8">
    <source>
        <dbReference type="Proteomes" id="UP000245081"/>
    </source>
</evidence>